<dbReference type="PANTHER" id="PTHR30457">
    <property type="entry name" value="5'-NUCLEOTIDASE SURE"/>
    <property type="match status" value="1"/>
</dbReference>
<keyword evidence="5" id="KW-0547">Nucleotide-binding</keyword>
<dbReference type="SUPFAM" id="SSF64167">
    <property type="entry name" value="SurE-like"/>
    <property type="match status" value="1"/>
</dbReference>
<dbReference type="PANTHER" id="PTHR30457:SF0">
    <property type="entry name" value="PHOSPHATASE, PUTATIVE (AFU_ORTHOLOGUE AFUA_4G01070)-RELATED"/>
    <property type="match status" value="1"/>
</dbReference>
<keyword evidence="4 5" id="KW-0378">Hydrolase</keyword>
<evidence type="ECO:0000256" key="5">
    <source>
        <dbReference type="HAMAP-Rule" id="MF_00060"/>
    </source>
</evidence>
<feature type="binding site" evidence="5">
    <location>
        <position position="13"/>
    </location>
    <ligand>
        <name>a divalent metal cation</name>
        <dbReference type="ChEBI" id="CHEBI:60240"/>
    </ligand>
</feature>
<protein>
    <recommendedName>
        <fullName evidence="5">5'-nucleotidase SurE</fullName>
        <ecNumber evidence="5">3.1.3.5</ecNumber>
    </recommendedName>
    <alternativeName>
        <fullName evidence="5">Nucleoside 5'-monophosphate phosphohydrolase</fullName>
    </alternativeName>
</protein>
<evidence type="ECO:0000259" key="6">
    <source>
        <dbReference type="Pfam" id="PF01975"/>
    </source>
</evidence>
<accession>A0ABU0ZXS5</accession>
<evidence type="ECO:0000256" key="1">
    <source>
        <dbReference type="ARBA" id="ARBA00000815"/>
    </source>
</evidence>
<comment type="catalytic activity">
    <reaction evidence="1 5">
        <text>a ribonucleoside 5'-phosphate + H2O = a ribonucleoside + phosphate</text>
        <dbReference type="Rhea" id="RHEA:12484"/>
        <dbReference type="ChEBI" id="CHEBI:15377"/>
        <dbReference type="ChEBI" id="CHEBI:18254"/>
        <dbReference type="ChEBI" id="CHEBI:43474"/>
        <dbReference type="ChEBI" id="CHEBI:58043"/>
        <dbReference type="EC" id="3.1.3.5"/>
    </reaction>
</comment>
<dbReference type="GO" id="GO:0008254">
    <property type="term" value="F:3'-nucleotidase activity"/>
    <property type="evidence" value="ECO:0007669"/>
    <property type="project" value="UniProtKB-EC"/>
</dbReference>
<reference evidence="7 8" key="1">
    <citation type="submission" date="2023-08" db="EMBL/GenBank/DDBJ databases">
        <title>Mesonia sp. MT50, isolated from deep-sea sediment of the Mariana Trench.</title>
        <authorList>
            <person name="Fu H."/>
        </authorList>
    </citation>
    <scope>NUCLEOTIDE SEQUENCE [LARGE SCALE GENOMIC DNA]</scope>
    <source>
        <strain evidence="7 8">MT50</strain>
    </source>
</reference>
<evidence type="ECO:0000313" key="7">
    <source>
        <dbReference type="EMBL" id="MDQ7916212.1"/>
    </source>
</evidence>
<dbReference type="InterPro" id="IPR030048">
    <property type="entry name" value="SurE"/>
</dbReference>
<name>A0ABU0ZXS5_9FLAO</name>
<feature type="binding site" evidence="5">
    <location>
        <position position="102"/>
    </location>
    <ligand>
        <name>a divalent metal cation</name>
        <dbReference type="ChEBI" id="CHEBI:60240"/>
    </ligand>
</feature>
<evidence type="ECO:0000313" key="8">
    <source>
        <dbReference type="Proteomes" id="UP001230915"/>
    </source>
</evidence>
<keyword evidence="8" id="KW-1185">Reference proteome</keyword>
<dbReference type="EC" id="3.1.3.5" evidence="5"/>
<comment type="caution">
    <text evidence="7">The sequence shown here is derived from an EMBL/GenBank/DDBJ whole genome shotgun (WGS) entry which is preliminary data.</text>
</comment>
<comment type="subcellular location">
    <subcellularLocation>
        <location evidence="5">Cytoplasm</location>
    </subcellularLocation>
</comment>
<dbReference type="Proteomes" id="UP001230915">
    <property type="component" value="Unassembled WGS sequence"/>
</dbReference>
<comment type="cofactor">
    <cofactor evidence="5">
        <name>a divalent metal cation</name>
        <dbReference type="ChEBI" id="CHEBI:60240"/>
    </cofactor>
    <text evidence="5">Binds 1 divalent metal cation per subunit.</text>
</comment>
<dbReference type="HAMAP" id="MF_00060">
    <property type="entry name" value="SurE"/>
    <property type="match status" value="1"/>
</dbReference>
<dbReference type="InterPro" id="IPR036523">
    <property type="entry name" value="SurE-like_sf"/>
</dbReference>
<dbReference type="RefSeq" id="WP_308862825.1">
    <property type="nucleotide sequence ID" value="NZ_JAVHUL010000002.1"/>
</dbReference>
<feature type="domain" description="Survival protein SurE-like phosphatase/nucleotidase" evidence="6">
    <location>
        <begin position="8"/>
        <end position="196"/>
    </location>
</feature>
<evidence type="ECO:0000256" key="3">
    <source>
        <dbReference type="ARBA" id="ARBA00022723"/>
    </source>
</evidence>
<sequence length="260" mass="28642">MPQKKPLILVTNDDGITAPGIRHLISIMKKIGEVVVVAPDRPQSGMGHAITINDNLYCDPVKLDQSESQLEFSCSGTPADCVKIGTQEILKRKPDLCVSGINHGSNSSINVIYSGTMSAAVEAGTQGIPAIGFSLLDYSLTANFEHTTKFIETITKNVIKNGLPKGVVLNVNIPRLSAKEIKGIKVCRQAKANWQEKFDKRMNPQGRDYYWLSGEFINEDSGEDTDEWALENGYVSVVPVQFDLTAHHVIQDLNDWKLDD</sequence>
<keyword evidence="5" id="KW-0963">Cytoplasm</keyword>
<keyword evidence="3 5" id="KW-0479">Metal-binding</keyword>
<dbReference type="Pfam" id="PF01975">
    <property type="entry name" value="SurE"/>
    <property type="match status" value="1"/>
</dbReference>
<dbReference type="NCBIfam" id="NF001490">
    <property type="entry name" value="PRK00346.1-4"/>
    <property type="match status" value="1"/>
</dbReference>
<evidence type="ECO:0000256" key="2">
    <source>
        <dbReference type="ARBA" id="ARBA00011062"/>
    </source>
</evidence>
<feature type="binding site" evidence="5">
    <location>
        <position position="14"/>
    </location>
    <ligand>
        <name>a divalent metal cation</name>
        <dbReference type="ChEBI" id="CHEBI:60240"/>
    </ligand>
</feature>
<dbReference type="Gene3D" id="3.40.1210.10">
    <property type="entry name" value="Survival protein SurE-like phosphatase/nucleotidase"/>
    <property type="match status" value="1"/>
</dbReference>
<dbReference type="NCBIfam" id="NF001492">
    <property type="entry name" value="PRK00346.2-2"/>
    <property type="match status" value="1"/>
</dbReference>
<proteinExistence type="inferred from homology"/>
<feature type="binding site" evidence="5">
    <location>
        <position position="44"/>
    </location>
    <ligand>
        <name>a divalent metal cation</name>
        <dbReference type="ChEBI" id="CHEBI:60240"/>
    </ligand>
</feature>
<dbReference type="NCBIfam" id="TIGR00087">
    <property type="entry name" value="surE"/>
    <property type="match status" value="1"/>
</dbReference>
<comment type="function">
    <text evidence="5">Nucleotidase that shows phosphatase activity on nucleoside 5'-monophosphates.</text>
</comment>
<gene>
    <name evidence="5 7" type="primary">surE</name>
    <name evidence="7" type="ORF">RBU60_01385</name>
</gene>
<comment type="similarity">
    <text evidence="2 5">Belongs to the SurE nucleotidase family.</text>
</comment>
<organism evidence="7 8">
    <name type="scientific">Mesonia profundi</name>
    <dbReference type="NCBI Taxonomy" id="3070998"/>
    <lineage>
        <taxon>Bacteria</taxon>
        <taxon>Pseudomonadati</taxon>
        <taxon>Bacteroidota</taxon>
        <taxon>Flavobacteriia</taxon>
        <taxon>Flavobacteriales</taxon>
        <taxon>Flavobacteriaceae</taxon>
        <taxon>Mesonia</taxon>
    </lineage>
</organism>
<dbReference type="EMBL" id="JAVHUL010000002">
    <property type="protein sequence ID" value="MDQ7916212.1"/>
    <property type="molecule type" value="Genomic_DNA"/>
</dbReference>
<dbReference type="InterPro" id="IPR002828">
    <property type="entry name" value="SurE-like_Pase/nucleotidase"/>
</dbReference>
<evidence type="ECO:0000256" key="4">
    <source>
        <dbReference type="ARBA" id="ARBA00022801"/>
    </source>
</evidence>